<dbReference type="PANTHER" id="PTHR43065">
    <property type="entry name" value="SENSOR HISTIDINE KINASE"/>
    <property type="match status" value="1"/>
</dbReference>
<dbReference type="Pfam" id="PF13426">
    <property type="entry name" value="PAS_9"/>
    <property type="match status" value="1"/>
</dbReference>
<keyword evidence="4" id="KW-0808">Transferase</keyword>
<accession>A0A831ZQK6</accession>
<dbReference type="InterPro" id="IPR003018">
    <property type="entry name" value="GAF"/>
</dbReference>
<dbReference type="SMART" id="SM00091">
    <property type="entry name" value="PAS"/>
    <property type="match status" value="2"/>
</dbReference>
<dbReference type="InterPro" id="IPR001610">
    <property type="entry name" value="PAC"/>
</dbReference>
<dbReference type="Gene3D" id="3.30.450.20">
    <property type="entry name" value="PAS domain"/>
    <property type="match status" value="2"/>
</dbReference>
<dbReference type="EMBL" id="DSTK01000006">
    <property type="protein sequence ID" value="HFK95969.1"/>
    <property type="molecule type" value="Genomic_DNA"/>
</dbReference>
<feature type="domain" description="PAS" evidence="10">
    <location>
        <begin position="363"/>
        <end position="434"/>
    </location>
</feature>
<evidence type="ECO:0000256" key="6">
    <source>
        <dbReference type="PROSITE-ProRule" id="PRU00169"/>
    </source>
</evidence>
<sequence>MERQQTEGPAVREGIEKHLRASSLSEPIPAVVYCDAHSEEARSVSIHPQVERLLAKPALAASQAREFWEACLHPEDRERILAEHRRALHQGRPLTCEYRLLGTGGQIRWVLDQASVVRDADGTMRLHGVLYDITARKALEEALASRDTILQALAYAAEYFLIHSRTEVTLETVLGRLGEAARVSRVYVFENHQAPDGTLLTSQRYEWTAEGISSQKGNPHLQNFPVQAGGFSRWIETFLQGEPIYGLIEDFPPSERPVLQAQGILSLVAAPIFVNGTLWGFIGFDDCLSPRQWNAVEIDALKTAAHLVGAMLQKKRSEDLLDQATRNLEKEVAEKTAELREANARLHEELRRRQEAQARLSESERRYRELYERSRDGYVRTDFRGVILECNRPFASMLGYADPKEIVGVSCRDMTPPQRFDAITKAMRTLLMERGFSDRFEKQLIRKDGSLLDVEVRMYLHKNTEGTPDSIWTFIQDITDRKLAEQERLRAQKLESLGLLAGGIAHDFNNILTGILGHISLIKHAAKMGAPLIDRLEHVEKACLRAQELTRQLLTFAKGGAPIKKTGSLQDLIRDCTEFSLRGTPCRCRFDLAEDLWLVDYDAAQMSQVIQNLVINAHQAMPHGGLVTVSAHNVVVGDGADPPLPPGRYVRVSVRDQGVGIPKEHLDAVFDPYFTTKKDGSGLGLPTAYSIVKRHDGHITVRSTPGKGTEMVFYLPASTADGAEPAAEDMDGPLACSGRLLLMDDDPIVREVLSAMLEQLGFETEEAHEGMEALSRYEKALAAGRPFAAVILDLTVPGGVGGREIIQKIRALDPSVRAVASSGYANDPVMAQPHAFGFSGVIAKPYRMEDLEKVLRTVLRNRLERDRKPHGKP</sequence>
<comment type="catalytic activity">
    <reaction evidence="1">
        <text>ATP + protein L-histidine = ADP + protein N-phospho-L-histidine.</text>
        <dbReference type="EC" id="2.7.13.3"/>
    </reaction>
</comment>
<dbReference type="Pfam" id="PF01590">
    <property type="entry name" value="GAF"/>
    <property type="match status" value="1"/>
</dbReference>
<keyword evidence="3 6" id="KW-0597">Phosphoprotein</keyword>
<evidence type="ECO:0000256" key="7">
    <source>
        <dbReference type="SAM" id="Coils"/>
    </source>
</evidence>
<dbReference type="Gene3D" id="3.30.450.40">
    <property type="match status" value="1"/>
</dbReference>
<evidence type="ECO:0000256" key="4">
    <source>
        <dbReference type="ARBA" id="ARBA00022679"/>
    </source>
</evidence>
<dbReference type="InterPro" id="IPR003661">
    <property type="entry name" value="HisK_dim/P_dom"/>
</dbReference>
<dbReference type="Pfam" id="PF02518">
    <property type="entry name" value="HATPase_c"/>
    <property type="match status" value="1"/>
</dbReference>
<dbReference type="InterPro" id="IPR005467">
    <property type="entry name" value="His_kinase_dom"/>
</dbReference>
<reference evidence="12" key="1">
    <citation type="journal article" date="2020" name="mSystems">
        <title>Genome- and Community-Level Interaction Insights into Carbon Utilization and Element Cycling Functions of Hydrothermarchaeota in Hydrothermal Sediment.</title>
        <authorList>
            <person name="Zhou Z."/>
            <person name="Liu Y."/>
            <person name="Xu W."/>
            <person name="Pan J."/>
            <person name="Luo Z.H."/>
            <person name="Li M."/>
        </authorList>
    </citation>
    <scope>NUCLEOTIDE SEQUENCE [LARGE SCALE GENOMIC DNA]</scope>
    <source>
        <strain evidence="12">SpSt-456</strain>
    </source>
</reference>
<gene>
    <name evidence="12" type="ORF">ENS06_01435</name>
</gene>
<dbReference type="NCBIfam" id="TIGR00229">
    <property type="entry name" value="sensory_box"/>
    <property type="match status" value="2"/>
</dbReference>
<dbReference type="InterPro" id="IPR001789">
    <property type="entry name" value="Sig_transdc_resp-reg_receiver"/>
</dbReference>
<dbReference type="SUPFAM" id="SSF55874">
    <property type="entry name" value="ATPase domain of HSP90 chaperone/DNA topoisomerase II/histidine kinase"/>
    <property type="match status" value="1"/>
</dbReference>
<dbReference type="GO" id="GO:0000155">
    <property type="term" value="F:phosphorelay sensor kinase activity"/>
    <property type="evidence" value="ECO:0007669"/>
    <property type="project" value="InterPro"/>
</dbReference>
<dbReference type="PROSITE" id="PS50113">
    <property type="entry name" value="PAC"/>
    <property type="match status" value="2"/>
</dbReference>
<dbReference type="SUPFAM" id="SSF52172">
    <property type="entry name" value="CheY-like"/>
    <property type="match status" value="1"/>
</dbReference>
<dbReference type="Pfam" id="PF00072">
    <property type="entry name" value="Response_reg"/>
    <property type="match status" value="1"/>
</dbReference>
<evidence type="ECO:0000259" key="8">
    <source>
        <dbReference type="PROSITE" id="PS50109"/>
    </source>
</evidence>
<protein>
    <recommendedName>
        <fullName evidence="2">histidine kinase</fullName>
        <ecNumber evidence="2">2.7.13.3</ecNumber>
    </recommendedName>
</protein>
<dbReference type="PRINTS" id="PR00344">
    <property type="entry name" value="BCTRLSENSOR"/>
</dbReference>
<dbReference type="PROSITE" id="PS50109">
    <property type="entry name" value="HIS_KIN"/>
    <property type="match status" value="1"/>
</dbReference>
<dbReference type="InterPro" id="IPR003594">
    <property type="entry name" value="HATPase_dom"/>
</dbReference>
<evidence type="ECO:0000256" key="5">
    <source>
        <dbReference type="ARBA" id="ARBA00022777"/>
    </source>
</evidence>
<keyword evidence="5" id="KW-0418">Kinase</keyword>
<evidence type="ECO:0000256" key="3">
    <source>
        <dbReference type="ARBA" id="ARBA00022553"/>
    </source>
</evidence>
<dbReference type="Pfam" id="PF08447">
    <property type="entry name" value="PAS_3"/>
    <property type="match status" value="1"/>
</dbReference>
<dbReference type="SMART" id="SM00065">
    <property type="entry name" value="GAF"/>
    <property type="match status" value="1"/>
</dbReference>
<dbReference type="InterPro" id="IPR000014">
    <property type="entry name" value="PAS"/>
</dbReference>
<dbReference type="InterPro" id="IPR029016">
    <property type="entry name" value="GAF-like_dom_sf"/>
</dbReference>
<evidence type="ECO:0000259" key="11">
    <source>
        <dbReference type="PROSITE" id="PS50113"/>
    </source>
</evidence>
<dbReference type="CDD" id="cd00130">
    <property type="entry name" value="PAS"/>
    <property type="match status" value="2"/>
</dbReference>
<dbReference type="PROSITE" id="PS50112">
    <property type="entry name" value="PAS"/>
    <property type="match status" value="1"/>
</dbReference>
<dbReference type="SUPFAM" id="SSF47384">
    <property type="entry name" value="Homodimeric domain of signal transducing histidine kinase"/>
    <property type="match status" value="1"/>
</dbReference>
<evidence type="ECO:0000259" key="10">
    <source>
        <dbReference type="PROSITE" id="PS50112"/>
    </source>
</evidence>
<dbReference type="InterPro" id="IPR011006">
    <property type="entry name" value="CheY-like_superfamily"/>
</dbReference>
<dbReference type="InterPro" id="IPR035965">
    <property type="entry name" value="PAS-like_dom_sf"/>
</dbReference>
<feature type="domain" description="Histidine kinase" evidence="8">
    <location>
        <begin position="503"/>
        <end position="719"/>
    </location>
</feature>
<feature type="domain" description="PAC" evidence="11">
    <location>
        <begin position="94"/>
        <end position="145"/>
    </location>
</feature>
<dbReference type="SUPFAM" id="SSF55781">
    <property type="entry name" value="GAF domain-like"/>
    <property type="match status" value="1"/>
</dbReference>
<dbReference type="EC" id="2.7.13.3" evidence="2"/>
<evidence type="ECO:0000313" key="12">
    <source>
        <dbReference type="EMBL" id="HFK95969.1"/>
    </source>
</evidence>
<evidence type="ECO:0000259" key="9">
    <source>
        <dbReference type="PROSITE" id="PS50110"/>
    </source>
</evidence>
<dbReference type="InterPro" id="IPR036097">
    <property type="entry name" value="HisK_dim/P_sf"/>
</dbReference>
<dbReference type="Gene3D" id="1.10.287.130">
    <property type="match status" value="1"/>
</dbReference>
<comment type="caution">
    <text evidence="12">The sequence shown here is derived from an EMBL/GenBank/DDBJ whole genome shotgun (WGS) entry which is preliminary data.</text>
</comment>
<dbReference type="CDD" id="cd17546">
    <property type="entry name" value="REC_hyHK_CKI1_RcsC-like"/>
    <property type="match status" value="1"/>
</dbReference>
<keyword evidence="7" id="KW-0175">Coiled coil</keyword>
<dbReference type="InterPro" id="IPR004358">
    <property type="entry name" value="Sig_transdc_His_kin-like_C"/>
</dbReference>
<dbReference type="PANTHER" id="PTHR43065:SF42">
    <property type="entry name" value="TWO-COMPONENT SENSOR PPRA"/>
    <property type="match status" value="1"/>
</dbReference>
<dbReference type="Gene3D" id="3.30.565.10">
    <property type="entry name" value="Histidine kinase-like ATPase, C-terminal domain"/>
    <property type="match status" value="1"/>
</dbReference>
<dbReference type="Gene3D" id="3.40.50.2300">
    <property type="match status" value="1"/>
</dbReference>
<evidence type="ECO:0000256" key="2">
    <source>
        <dbReference type="ARBA" id="ARBA00012438"/>
    </source>
</evidence>
<dbReference type="SUPFAM" id="SSF55785">
    <property type="entry name" value="PYP-like sensor domain (PAS domain)"/>
    <property type="match status" value="2"/>
</dbReference>
<feature type="modified residue" description="4-aspartylphosphate" evidence="6">
    <location>
        <position position="793"/>
    </location>
</feature>
<dbReference type="AlphaFoldDB" id="A0A831ZQK6"/>
<dbReference type="SMART" id="SM00086">
    <property type="entry name" value="PAC"/>
    <property type="match status" value="2"/>
</dbReference>
<dbReference type="InterPro" id="IPR000700">
    <property type="entry name" value="PAS-assoc_C"/>
</dbReference>
<feature type="domain" description="Response regulatory" evidence="9">
    <location>
        <begin position="739"/>
        <end position="859"/>
    </location>
</feature>
<dbReference type="SMART" id="SM00448">
    <property type="entry name" value="REC"/>
    <property type="match status" value="1"/>
</dbReference>
<dbReference type="PROSITE" id="PS50110">
    <property type="entry name" value="RESPONSE_REGULATORY"/>
    <property type="match status" value="1"/>
</dbReference>
<feature type="coiled-coil region" evidence="7">
    <location>
        <begin position="314"/>
        <end position="373"/>
    </location>
</feature>
<evidence type="ECO:0000256" key="1">
    <source>
        <dbReference type="ARBA" id="ARBA00000085"/>
    </source>
</evidence>
<dbReference type="InterPro" id="IPR013655">
    <property type="entry name" value="PAS_fold_3"/>
</dbReference>
<dbReference type="CDD" id="cd00082">
    <property type="entry name" value="HisKA"/>
    <property type="match status" value="1"/>
</dbReference>
<dbReference type="InterPro" id="IPR036890">
    <property type="entry name" value="HATPase_C_sf"/>
</dbReference>
<name>A0A831ZQK6_9BACT</name>
<proteinExistence type="predicted"/>
<feature type="domain" description="PAC" evidence="11">
    <location>
        <begin position="438"/>
        <end position="490"/>
    </location>
</feature>
<dbReference type="SMART" id="SM00387">
    <property type="entry name" value="HATPase_c"/>
    <property type="match status" value="1"/>
</dbReference>
<dbReference type="SMART" id="SM00388">
    <property type="entry name" value="HisKA"/>
    <property type="match status" value="1"/>
</dbReference>
<organism evidence="12">
    <name type="scientific">Desulfacinum infernum</name>
    <dbReference type="NCBI Taxonomy" id="35837"/>
    <lineage>
        <taxon>Bacteria</taxon>
        <taxon>Pseudomonadati</taxon>
        <taxon>Thermodesulfobacteriota</taxon>
        <taxon>Syntrophobacteria</taxon>
        <taxon>Syntrophobacterales</taxon>
        <taxon>Syntrophobacteraceae</taxon>
        <taxon>Desulfacinum</taxon>
    </lineage>
</organism>